<dbReference type="InterPro" id="IPR011006">
    <property type="entry name" value="CheY-like_superfamily"/>
</dbReference>
<accession>A0ABT3IQH7</accession>
<keyword evidence="1 2" id="KW-0597">Phosphoprotein</keyword>
<sequence length="126" mass="14422">MRNILLVEDDEFVCRTIEIILRKQAYTVTIAKNGQDALQFLKQSTFDLVITDLMLPYANGLELVSKIRHELHLGMPILVLSAVTHEKTVTEGFDIGVDDYLKKPFNPAELTSRVNRLIEQKEKHTL</sequence>
<evidence type="ECO:0000256" key="2">
    <source>
        <dbReference type="PROSITE-ProRule" id="PRU00169"/>
    </source>
</evidence>
<feature type="modified residue" description="4-aspartylphosphate" evidence="2">
    <location>
        <position position="52"/>
    </location>
</feature>
<evidence type="ECO:0000259" key="3">
    <source>
        <dbReference type="PROSITE" id="PS50110"/>
    </source>
</evidence>
<dbReference type="PROSITE" id="PS50110">
    <property type="entry name" value="RESPONSE_REGULATORY"/>
    <property type="match status" value="1"/>
</dbReference>
<evidence type="ECO:0000256" key="1">
    <source>
        <dbReference type="ARBA" id="ARBA00022553"/>
    </source>
</evidence>
<dbReference type="SUPFAM" id="SSF52172">
    <property type="entry name" value="CheY-like"/>
    <property type="match status" value="1"/>
</dbReference>
<dbReference type="Pfam" id="PF00072">
    <property type="entry name" value="Response_reg"/>
    <property type="match status" value="1"/>
</dbReference>
<reference evidence="4 5" key="1">
    <citation type="submission" date="2022-10" db="EMBL/GenBank/DDBJ databases">
        <title>Chitinophaga nivalis PC15 sp. nov., isolated from Pyeongchang county, South Korea.</title>
        <authorList>
            <person name="Trinh H.N."/>
        </authorList>
    </citation>
    <scope>NUCLEOTIDE SEQUENCE [LARGE SCALE GENOMIC DNA]</scope>
    <source>
        <strain evidence="4 5">PC14</strain>
    </source>
</reference>
<evidence type="ECO:0000313" key="5">
    <source>
        <dbReference type="Proteomes" id="UP001207742"/>
    </source>
</evidence>
<dbReference type="Gene3D" id="3.40.50.2300">
    <property type="match status" value="1"/>
</dbReference>
<comment type="caution">
    <text evidence="4">The sequence shown here is derived from an EMBL/GenBank/DDBJ whole genome shotgun (WGS) entry which is preliminary data.</text>
</comment>
<evidence type="ECO:0000313" key="4">
    <source>
        <dbReference type="EMBL" id="MCW3486126.1"/>
    </source>
</evidence>
<dbReference type="PANTHER" id="PTHR44591:SF3">
    <property type="entry name" value="RESPONSE REGULATORY DOMAIN-CONTAINING PROTEIN"/>
    <property type="match status" value="1"/>
</dbReference>
<proteinExistence type="predicted"/>
<dbReference type="CDD" id="cd17574">
    <property type="entry name" value="REC_OmpR"/>
    <property type="match status" value="1"/>
</dbReference>
<organism evidence="4 5">
    <name type="scientific">Chitinophaga nivalis</name>
    <dbReference type="NCBI Taxonomy" id="2991709"/>
    <lineage>
        <taxon>Bacteria</taxon>
        <taxon>Pseudomonadati</taxon>
        <taxon>Bacteroidota</taxon>
        <taxon>Chitinophagia</taxon>
        <taxon>Chitinophagales</taxon>
        <taxon>Chitinophagaceae</taxon>
        <taxon>Chitinophaga</taxon>
    </lineage>
</organism>
<gene>
    <name evidence="4" type="ORF">OL497_19650</name>
</gene>
<dbReference type="EMBL" id="JAPDNS010000002">
    <property type="protein sequence ID" value="MCW3486126.1"/>
    <property type="molecule type" value="Genomic_DNA"/>
</dbReference>
<dbReference type="SMART" id="SM00448">
    <property type="entry name" value="REC"/>
    <property type="match status" value="1"/>
</dbReference>
<dbReference type="InterPro" id="IPR001789">
    <property type="entry name" value="Sig_transdc_resp-reg_receiver"/>
</dbReference>
<dbReference type="InterPro" id="IPR050595">
    <property type="entry name" value="Bact_response_regulator"/>
</dbReference>
<protein>
    <submittedName>
        <fullName evidence="4">Response regulator transcription factor</fullName>
    </submittedName>
</protein>
<name>A0ABT3IQH7_9BACT</name>
<feature type="domain" description="Response regulatory" evidence="3">
    <location>
        <begin position="3"/>
        <end position="118"/>
    </location>
</feature>
<keyword evidence="5" id="KW-1185">Reference proteome</keyword>
<dbReference type="PANTHER" id="PTHR44591">
    <property type="entry name" value="STRESS RESPONSE REGULATOR PROTEIN 1"/>
    <property type="match status" value="1"/>
</dbReference>
<dbReference type="Proteomes" id="UP001207742">
    <property type="component" value="Unassembled WGS sequence"/>
</dbReference>
<dbReference type="RefSeq" id="WP_264732941.1">
    <property type="nucleotide sequence ID" value="NZ_JAPDNR010000001.1"/>
</dbReference>